<gene>
    <name evidence="2" type="ORF">CC78DRAFT_169316</name>
</gene>
<evidence type="ECO:0000313" key="2">
    <source>
        <dbReference type="EMBL" id="KAF2265954.1"/>
    </source>
</evidence>
<evidence type="ECO:0000256" key="1">
    <source>
        <dbReference type="SAM" id="MobiDB-lite"/>
    </source>
</evidence>
<proteinExistence type="predicted"/>
<keyword evidence="3" id="KW-1185">Reference proteome</keyword>
<dbReference type="Proteomes" id="UP000800093">
    <property type="component" value="Unassembled WGS sequence"/>
</dbReference>
<reference evidence="3" key="1">
    <citation type="journal article" date="2020" name="Stud. Mycol.">
        <title>101 Dothideomycetes genomes: A test case for predicting lifestyles and emergence of pathogens.</title>
        <authorList>
            <person name="Haridas S."/>
            <person name="Albert R."/>
            <person name="Binder M."/>
            <person name="Bloem J."/>
            <person name="LaButti K."/>
            <person name="Salamov A."/>
            <person name="Andreopoulos B."/>
            <person name="Baker S."/>
            <person name="Barry K."/>
            <person name="Bills G."/>
            <person name="Bluhm B."/>
            <person name="Cannon C."/>
            <person name="Castanera R."/>
            <person name="Culley D."/>
            <person name="Daum C."/>
            <person name="Ezra D."/>
            <person name="Gonzalez J."/>
            <person name="Henrissat B."/>
            <person name="Kuo A."/>
            <person name="Liang C."/>
            <person name="Lipzen A."/>
            <person name="Lutzoni F."/>
            <person name="Magnuson J."/>
            <person name="Mondo S."/>
            <person name="Nolan M."/>
            <person name="Ohm R."/>
            <person name="Pangilinan J."/>
            <person name="Park H.-J."/>
            <person name="Ramirez L."/>
            <person name="Alfaro M."/>
            <person name="Sun H."/>
            <person name="Tritt A."/>
            <person name="Yoshinaga Y."/>
            <person name="Zwiers L.-H."/>
            <person name="Turgeon B."/>
            <person name="Goodwin S."/>
            <person name="Spatafora J."/>
            <person name="Crous P."/>
            <person name="Grigoriev I."/>
        </authorList>
    </citation>
    <scope>NUCLEOTIDE SEQUENCE [LARGE SCALE GENOMIC DNA]</scope>
    <source>
        <strain evidence="3">CBS 304.66</strain>
    </source>
</reference>
<comment type="caution">
    <text evidence="2">The sequence shown here is derived from an EMBL/GenBank/DDBJ whole genome shotgun (WGS) entry which is preliminary data.</text>
</comment>
<accession>A0A9P4KGZ6</accession>
<name>A0A9P4KGZ6_9PLEO</name>
<dbReference type="EMBL" id="ML986602">
    <property type="protein sequence ID" value="KAF2265954.1"/>
    <property type="molecule type" value="Genomic_DNA"/>
</dbReference>
<feature type="compositionally biased region" description="Basic and acidic residues" evidence="1">
    <location>
        <begin position="143"/>
        <end position="163"/>
    </location>
</feature>
<organism evidence="2 3">
    <name type="scientific">Lojkania enalia</name>
    <dbReference type="NCBI Taxonomy" id="147567"/>
    <lineage>
        <taxon>Eukaryota</taxon>
        <taxon>Fungi</taxon>
        <taxon>Dikarya</taxon>
        <taxon>Ascomycota</taxon>
        <taxon>Pezizomycotina</taxon>
        <taxon>Dothideomycetes</taxon>
        <taxon>Pleosporomycetidae</taxon>
        <taxon>Pleosporales</taxon>
        <taxon>Pleosporales incertae sedis</taxon>
        <taxon>Lojkania</taxon>
    </lineage>
</organism>
<evidence type="ECO:0000313" key="3">
    <source>
        <dbReference type="Proteomes" id="UP000800093"/>
    </source>
</evidence>
<protein>
    <submittedName>
        <fullName evidence="2">Uncharacterized protein</fullName>
    </submittedName>
</protein>
<sequence length="183" mass="20704">MPFACLVVSHESMYERLWLTQLAIPLLGEQTCGWGRERNRRKERIHTSLHVCPGPHMRPAAQYVHGLYWMNRDAGTDRRGKRAGKNCGERVAANTPCMYVLYIEGQLHSPNFSRHEQVAAVRVLDPIHLPGVRYTADQAPIDDNSKKAEGLGNRVERVGEKTARSISKRPCTVHDTIPSTRSH</sequence>
<feature type="region of interest" description="Disordered" evidence="1">
    <location>
        <begin position="142"/>
        <end position="167"/>
    </location>
</feature>
<dbReference type="AlphaFoldDB" id="A0A9P4KGZ6"/>